<evidence type="ECO:0000256" key="8">
    <source>
        <dbReference type="ARBA" id="ARBA00048679"/>
    </source>
</evidence>
<evidence type="ECO:0000256" key="2">
    <source>
        <dbReference type="ARBA" id="ARBA00022527"/>
    </source>
</evidence>
<dbReference type="InterPro" id="IPR046958">
    <property type="entry name" value="RBK1/2/STUNTED"/>
</dbReference>
<comment type="catalytic activity">
    <reaction evidence="8">
        <text>L-seryl-[protein] + ATP = O-phospho-L-seryl-[protein] + ADP + H(+)</text>
        <dbReference type="Rhea" id="RHEA:17989"/>
        <dbReference type="Rhea" id="RHEA-COMP:9863"/>
        <dbReference type="Rhea" id="RHEA-COMP:11604"/>
        <dbReference type="ChEBI" id="CHEBI:15378"/>
        <dbReference type="ChEBI" id="CHEBI:29999"/>
        <dbReference type="ChEBI" id="CHEBI:30616"/>
        <dbReference type="ChEBI" id="CHEBI:83421"/>
        <dbReference type="ChEBI" id="CHEBI:456216"/>
        <dbReference type="EC" id="2.7.11.1"/>
    </reaction>
</comment>
<dbReference type="InterPro" id="IPR001245">
    <property type="entry name" value="Ser-Thr/Tyr_kinase_cat_dom"/>
</dbReference>
<dbReference type="EMBL" id="VEPZ02000201">
    <property type="protein sequence ID" value="KAE8730813.1"/>
    <property type="molecule type" value="Genomic_DNA"/>
</dbReference>
<keyword evidence="3" id="KW-0808">Transferase</keyword>
<dbReference type="GO" id="GO:0005524">
    <property type="term" value="F:ATP binding"/>
    <property type="evidence" value="ECO:0007669"/>
    <property type="project" value="UniProtKB-UniRule"/>
</dbReference>
<comment type="caution">
    <text evidence="12">The sequence shown here is derived from an EMBL/GenBank/DDBJ whole genome shotgun (WGS) entry which is preliminary data.</text>
</comment>
<proteinExistence type="inferred from homology"/>
<name>A0A6A3CNT5_HIBSY</name>
<dbReference type="FunFam" id="1.10.510.10:FF:001023">
    <property type="entry name" value="Os07g0541700 protein"/>
    <property type="match status" value="1"/>
</dbReference>
<evidence type="ECO:0000256" key="7">
    <source>
        <dbReference type="ARBA" id="ARBA00047899"/>
    </source>
</evidence>
<comment type="catalytic activity">
    <reaction evidence="7">
        <text>L-threonyl-[protein] + ATP = O-phospho-L-threonyl-[protein] + ADP + H(+)</text>
        <dbReference type="Rhea" id="RHEA:46608"/>
        <dbReference type="Rhea" id="RHEA-COMP:11060"/>
        <dbReference type="Rhea" id="RHEA-COMP:11605"/>
        <dbReference type="ChEBI" id="CHEBI:15378"/>
        <dbReference type="ChEBI" id="CHEBI:30013"/>
        <dbReference type="ChEBI" id="CHEBI:30616"/>
        <dbReference type="ChEBI" id="CHEBI:61977"/>
        <dbReference type="ChEBI" id="CHEBI:456216"/>
        <dbReference type="EC" id="2.7.11.1"/>
    </reaction>
</comment>
<dbReference type="PROSITE" id="PS50011">
    <property type="entry name" value="PROTEIN_KINASE_DOM"/>
    <property type="match status" value="1"/>
</dbReference>
<dbReference type="InterPro" id="IPR017441">
    <property type="entry name" value="Protein_kinase_ATP_BS"/>
</dbReference>
<dbReference type="SUPFAM" id="SSF56112">
    <property type="entry name" value="Protein kinase-like (PK-like)"/>
    <property type="match status" value="1"/>
</dbReference>
<sequence length="317" mass="35988">MKQRVPPMKYIRANSLKRLFSSKRRSFEDGAVDHGRGVFEEEDKDGILIATAAQRPSWKCFSFEEIFFATNAFSSDNLVGKGGYAEVYRGVLNNGEEIAVKRLTKTYSDERKEKDFLTEIGTIGHFSSLGSVASRLHDANSPPIDWKTRYKIAIGTAKGLHYLHKVCQRRIIHRDIKSSNILLTADFEPQISDSDWRNGFLLNEHTIPLLRLKGHSAPEYFMHGTVDEKTDVFAFGVFLLEIISGRKPVNAWHQSLHCWAKPLLNREEMEKLVDPRLLRQLAAKATYVQGIALHSSVIGLASNHDRGLTFYETDHIS</sequence>
<dbReference type="Pfam" id="PF07714">
    <property type="entry name" value="PK_Tyr_Ser-Thr"/>
    <property type="match status" value="1"/>
</dbReference>
<dbReference type="PANTHER" id="PTHR47987:SF20">
    <property type="entry name" value="OS04G0654600 PROTEIN"/>
    <property type="match status" value="1"/>
</dbReference>
<dbReference type="GO" id="GO:0004674">
    <property type="term" value="F:protein serine/threonine kinase activity"/>
    <property type="evidence" value="ECO:0007669"/>
    <property type="project" value="UniProtKB-KW"/>
</dbReference>
<evidence type="ECO:0000256" key="5">
    <source>
        <dbReference type="ARBA" id="ARBA00022777"/>
    </source>
</evidence>
<protein>
    <recommendedName>
        <fullName evidence="1">non-specific serine/threonine protein kinase</fullName>
        <ecNumber evidence="1">2.7.11.1</ecNumber>
    </recommendedName>
</protein>
<dbReference type="Proteomes" id="UP000436088">
    <property type="component" value="Unassembled WGS sequence"/>
</dbReference>
<evidence type="ECO:0000256" key="6">
    <source>
        <dbReference type="ARBA" id="ARBA00022840"/>
    </source>
</evidence>
<dbReference type="PROSITE" id="PS00108">
    <property type="entry name" value="PROTEIN_KINASE_ST"/>
    <property type="match status" value="1"/>
</dbReference>
<evidence type="ECO:0000256" key="3">
    <source>
        <dbReference type="ARBA" id="ARBA00022679"/>
    </source>
</evidence>
<organism evidence="12 13">
    <name type="scientific">Hibiscus syriacus</name>
    <name type="common">Rose of Sharon</name>
    <dbReference type="NCBI Taxonomy" id="106335"/>
    <lineage>
        <taxon>Eukaryota</taxon>
        <taxon>Viridiplantae</taxon>
        <taxon>Streptophyta</taxon>
        <taxon>Embryophyta</taxon>
        <taxon>Tracheophyta</taxon>
        <taxon>Spermatophyta</taxon>
        <taxon>Magnoliopsida</taxon>
        <taxon>eudicotyledons</taxon>
        <taxon>Gunneridae</taxon>
        <taxon>Pentapetalae</taxon>
        <taxon>rosids</taxon>
        <taxon>malvids</taxon>
        <taxon>Malvales</taxon>
        <taxon>Malvaceae</taxon>
        <taxon>Malvoideae</taxon>
        <taxon>Hibiscus</taxon>
    </lineage>
</organism>
<reference evidence="12" key="1">
    <citation type="submission" date="2019-09" db="EMBL/GenBank/DDBJ databases">
        <title>Draft genome information of white flower Hibiscus syriacus.</title>
        <authorList>
            <person name="Kim Y.-M."/>
        </authorList>
    </citation>
    <scope>NUCLEOTIDE SEQUENCE [LARGE SCALE GENOMIC DNA]</scope>
    <source>
        <strain evidence="12">YM2019G1</strain>
    </source>
</reference>
<evidence type="ECO:0000256" key="9">
    <source>
        <dbReference type="PROSITE-ProRule" id="PRU10141"/>
    </source>
</evidence>
<evidence type="ECO:0000256" key="1">
    <source>
        <dbReference type="ARBA" id="ARBA00012513"/>
    </source>
</evidence>
<dbReference type="PROSITE" id="PS00107">
    <property type="entry name" value="PROTEIN_KINASE_ATP"/>
    <property type="match status" value="1"/>
</dbReference>
<dbReference type="Gene3D" id="1.10.510.10">
    <property type="entry name" value="Transferase(Phosphotransferase) domain 1"/>
    <property type="match status" value="1"/>
</dbReference>
<keyword evidence="4 9" id="KW-0547">Nucleotide-binding</keyword>
<accession>A0A6A3CNT5</accession>
<evidence type="ECO:0000313" key="13">
    <source>
        <dbReference type="Proteomes" id="UP000436088"/>
    </source>
</evidence>
<evidence type="ECO:0000256" key="10">
    <source>
        <dbReference type="RuleBase" id="RU000304"/>
    </source>
</evidence>
<evidence type="ECO:0000259" key="11">
    <source>
        <dbReference type="PROSITE" id="PS50011"/>
    </source>
</evidence>
<dbReference type="InterPro" id="IPR008271">
    <property type="entry name" value="Ser/Thr_kinase_AS"/>
</dbReference>
<dbReference type="InterPro" id="IPR011009">
    <property type="entry name" value="Kinase-like_dom_sf"/>
</dbReference>
<keyword evidence="13" id="KW-1185">Reference proteome</keyword>
<keyword evidence="6 9" id="KW-0067">ATP-binding</keyword>
<feature type="domain" description="Protein kinase" evidence="11">
    <location>
        <begin position="73"/>
        <end position="297"/>
    </location>
</feature>
<dbReference type="Gene3D" id="3.30.200.20">
    <property type="entry name" value="Phosphorylase Kinase, domain 1"/>
    <property type="match status" value="1"/>
</dbReference>
<feature type="binding site" evidence="9">
    <location>
        <position position="101"/>
    </location>
    <ligand>
        <name>ATP</name>
        <dbReference type="ChEBI" id="CHEBI:30616"/>
    </ligand>
</feature>
<dbReference type="SMART" id="SM00220">
    <property type="entry name" value="S_TKc"/>
    <property type="match status" value="1"/>
</dbReference>
<dbReference type="InterPro" id="IPR000719">
    <property type="entry name" value="Prot_kinase_dom"/>
</dbReference>
<dbReference type="EC" id="2.7.11.1" evidence="1"/>
<gene>
    <name evidence="12" type="ORF">F3Y22_tig00002880pilonHSYRG00139</name>
</gene>
<evidence type="ECO:0000313" key="12">
    <source>
        <dbReference type="EMBL" id="KAE8730813.1"/>
    </source>
</evidence>
<comment type="similarity">
    <text evidence="10">Belongs to the protein kinase superfamily.</text>
</comment>
<keyword evidence="2 10" id="KW-0723">Serine/threonine-protein kinase</keyword>
<keyword evidence="5" id="KW-0418">Kinase</keyword>
<dbReference type="AlphaFoldDB" id="A0A6A3CNT5"/>
<evidence type="ECO:0000256" key="4">
    <source>
        <dbReference type="ARBA" id="ARBA00022741"/>
    </source>
</evidence>
<dbReference type="PANTHER" id="PTHR47987">
    <property type="entry name" value="OS08G0249100 PROTEIN"/>
    <property type="match status" value="1"/>
</dbReference>